<organism evidence="1 2">
    <name type="scientific">Paenibacillus phyllosphaerae</name>
    <dbReference type="NCBI Taxonomy" id="274593"/>
    <lineage>
        <taxon>Bacteria</taxon>
        <taxon>Bacillati</taxon>
        <taxon>Bacillota</taxon>
        <taxon>Bacilli</taxon>
        <taxon>Bacillales</taxon>
        <taxon>Paenibacillaceae</taxon>
        <taxon>Paenibacillus</taxon>
    </lineage>
</organism>
<dbReference type="Pfam" id="PF04308">
    <property type="entry name" value="RNaseH_like"/>
    <property type="match status" value="1"/>
</dbReference>
<proteinExistence type="predicted"/>
<gene>
    <name evidence="1" type="ORF">FHS18_004119</name>
</gene>
<dbReference type="AlphaFoldDB" id="A0A7W5B1N4"/>
<name>A0A7W5B1N4_9BACL</name>
<accession>A0A7W5B1N4</accession>
<dbReference type="RefSeq" id="WP_183601938.1">
    <property type="nucleotide sequence ID" value="NZ_JACHXK010000010.1"/>
</dbReference>
<dbReference type="PANTHER" id="PTHR39961:SF1">
    <property type="entry name" value="DUF458 DOMAIN-CONTAINING PROTEIN"/>
    <property type="match status" value="1"/>
</dbReference>
<dbReference type="Proteomes" id="UP000570361">
    <property type="component" value="Unassembled WGS sequence"/>
</dbReference>
<comment type="caution">
    <text evidence="1">The sequence shown here is derived from an EMBL/GenBank/DDBJ whole genome shotgun (WGS) entry which is preliminary data.</text>
</comment>
<sequence length="189" mass="21520">MKKQASAWTELTFQNVSEHGMSTEDVLSRMIRFISQDPRTAYHFVIGTDSQVFRGYTKFVTGLVLHRPGKGAWACYRVVVVPREMMSLKEKLSYETTLSQELASQFEGDLLSRMEEPLLPYLYQGASLELFIDIDAGTEPVVNKTSLYVQEMVDRVEATGIFLARVKPESFAASSYANRFTKRPVRKVM</sequence>
<keyword evidence="2" id="KW-1185">Reference proteome</keyword>
<dbReference type="PANTHER" id="PTHR39961">
    <property type="entry name" value="HYPOTHETICAL CYTOSOLIC PROTEIN"/>
    <property type="match status" value="1"/>
</dbReference>
<dbReference type="EMBL" id="JACHXK010000010">
    <property type="protein sequence ID" value="MBB3112041.1"/>
    <property type="molecule type" value="Genomic_DNA"/>
</dbReference>
<dbReference type="InterPro" id="IPR007405">
    <property type="entry name" value="Phage_KVP40_Orf299"/>
</dbReference>
<evidence type="ECO:0000313" key="2">
    <source>
        <dbReference type="Proteomes" id="UP000570361"/>
    </source>
</evidence>
<reference evidence="1 2" key="1">
    <citation type="submission" date="2020-08" db="EMBL/GenBank/DDBJ databases">
        <title>Genomic Encyclopedia of Type Strains, Phase III (KMG-III): the genomes of soil and plant-associated and newly described type strains.</title>
        <authorList>
            <person name="Whitman W."/>
        </authorList>
    </citation>
    <scope>NUCLEOTIDE SEQUENCE [LARGE SCALE GENOMIC DNA]</scope>
    <source>
        <strain evidence="1 2">CECT 5862</strain>
    </source>
</reference>
<protein>
    <submittedName>
        <fullName evidence="1">Uncharacterized protein</fullName>
    </submittedName>
</protein>
<evidence type="ECO:0000313" key="1">
    <source>
        <dbReference type="EMBL" id="MBB3112041.1"/>
    </source>
</evidence>